<proteinExistence type="predicted"/>
<keyword evidence="3" id="KW-1185">Reference proteome</keyword>
<keyword evidence="1" id="KW-0472">Membrane</keyword>
<keyword evidence="1" id="KW-1133">Transmembrane helix</keyword>
<dbReference type="Proteomes" id="UP000792220">
    <property type="component" value="Genome"/>
</dbReference>
<sequence length="450" mass="53814">MVILFNILIVIILICIIFFISYYNSTYINSIKLHENYNIDNIYFIDIFDKYNSLVMELLDNKTIDILNYKSFDSLDNMIILSQVYNSRCSIFYMDDDIKKYINYDISYGININKYGVISEIFNYINNIIINKKFIIDTDIYIKYSNLQNIMINNLSIVPDILINDKNYPYICYYVLTTMAMISFDNSDILIKYIDINVYNKVIETSRIIKNLAIDLDFEYFKYISNNANFLFRDNTLFLVRRKDFIGYKNSNISIINGKLLLYKNILIITDYVDNNEYFGNYIIIKKHYIDYTNKLISGCFNIKNNKYNIIYDSNNGKMCYNEILYNKYILKNDNNVTIDISNDILLCKSKIINKVKINSTINITKNIDYRIVSERYIIKIDKKIFDKNNKIYNCSNISIYDNIYGNIFYKFYPSIDTYIEFHSTNLYDYYEINILNPRNIIIEYNYKLH</sequence>
<protein>
    <submittedName>
        <fullName evidence="2">Uncharacterized protein</fullName>
    </submittedName>
</protein>
<feature type="transmembrane region" description="Helical" evidence="1">
    <location>
        <begin position="5"/>
        <end position="23"/>
    </location>
</feature>
<evidence type="ECO:0000256" key="1">
    <source>
        <dbReference type="SAM" id="Phobius"/>
    </source>
</evidence>
<accession>A0A916NY72</accession>
<reference evidence="2" key="1">
    <citation type="journal article" date="2013" name="J. Virol.">
        <title>New Insights into the Evolution of Entomopoxvirinae from the Complete Genome Sequences of Four Entomopoxviruses Infecting Adoxophyes honmai, Choristoneura biennis, Choristoneura rosaceana, and Mythimna separata.</title>
        <authorList>
            <person name="Theze J."/>
            <person name="Takatsuka J."/>
            <person name="Li Z."/>
            <person name="Gallais J."/>
            <person name="Doucet D."/>
            <person name="Arif B."/>
            <person name="Nakai M."/>
            <person name="Herniou E.A."/>
        </authorList>
    </citation>
    <scope>NUCLEOTIDE SEQUENCE</scope>
</reference>
<dbReference type="RefSeq" id="YP_008004345.1">
    <property type="nucleotide sequence ID" value="NC_021248.1"/>
</dbReference>
<dbReference type="OrthoDB" id="17748at10239"/>
<organism evidence="2 3">
    <name type="scientific">Choristoneura biennis entomopoxvirus</name>
    <name type="common">CbEPV</name>
    <dbReference type="NCBI Taxonomy" id="10288"/>
    <lineage>
        <taxon>Viruses</taxon>
        <taxon>Varidnaviria</taxon>
        <taxon>Bamfordvirae</taxon>
        <taxon>Nucleocytoviricota</taxon>
        <taxon>Pokkesviricetes</taxon>
        <taxon>Chitovirales</taxon>
        <taxon>Poxviridae</taxon>
        <taxon>Entomopoxvirinae</taxon>
        <taxon>Betaentomopoxvirus</taxon>
        <taxon>Betaentomopoxvirus cbiennis</taxon>
    </lineage>
</organism>
<dbReference type="EMBL" id="HF679132">
    <property type="protein sequence ID" value="CCU55843.1"/>
    <property type="molecule type" value="Genomic_DNA"/>
</dbReference>
<name>A0A916NY72_CBEPV</name>
<dbReference type="GeneID" id="15613265"/>
<evidence type="ECO:0000313" key="3">
    <source>
        <dbReference type="Proteomes" id="UP000792220"/>
    </source>
</evidence>
<keyword evidence="1" id="KW-0812">Transmembrane</keyword>
<gene>
    <name evidence="2" type="ORF">CHBEV_275</name>
</gene>
<organismHost>
    <name type="scientific">Choristoneura fumiferana</name>
    <name type="common">Spruce budworm moth</name>
    <name type="synonym">Archips fumiferana</name>
    <dbReference type="NCBI Taxonomy" id="7141"/>
</organismHost>
<evidence type="ECO:0000313" key="2">
    <source>
        <dbReference type="EMBL" id="CCU55843.1"/>
    </source>
</evidence>
<dbReference type="KEGG" id="vg:15613265"/>